<evidence type="ECO:0000313" key="3">
    <source>
        <dbReference type="Proteomes" id="UP000197781"/>
    </source>
</evidence>
<accession>A0A220MQ74</accession>
<dbReference type="Gene3D" id="2.40.33.20">
    <property type="entry name" value="PK beta-barrel domain-like"/>
    <property type="match status" value="1"/>
</dbReference>
<dbReference type="InterPro" id="IPR005302">
    <property type="entry name" value="MoCF_Sase_C"/>
</dbReference>
<sequence>MKKVGTLQTIFRHPVKGMRGEELSSSTVDEFGLYGDRAYYFLDNARQGKYLSADVVPALIGYHASMSEGTGNEAYPPIRIEARDGSVHTWDDALFAHVAETAKRSITPMISSPQEGGVNWEDHILLVTDASLREIAREIGAEQVDPRRFRGNLVVVLEDDEPFAEDKWLGKQIKINDVTLRVNKHCERCVYVNIDPETLAMTPAVLKACVKRHNNHFGVYASVVTTGSVSQGDDVFLVEMGSDGE</sequence>
<protein>
    <submittedName>
        <fullName evidence="2">MOSC domain-containing protein</fullName>
    </submittedName>
</protein>
<feature type="domain" description="MOSC" evidence="1">
    <location>
        <begin position="92"/>
        <end position="238"/>
    </location>
</feature>
<dbReference type="PROSITE" id="PS51340">
    <property type="entry name" value="MOSC"/>
    <property type="match status" value="1"/>
</dbReference>
<evidence type="ECO:0000313" key="2">
    <source>
        <dbReference type="EMBL" id="ASJ57344.1"/>
    </source>
</evidence>
<evidence type="ECO:0000259" key="1">
    <source>
        <dbReference type="PROSITE" id="PS51340"/>
    </source>
</evidence>
<dbReference type="GO" id="GO:0030151">
    <property type="term" value="F:molybdenum ion binding"/>
    <property type="evidence" value="ECO:0007669"/>
    <property type="project" value="InterPro"/>
</dbReference>
<dbReference type="Pfam" id="PF03476">
    <property type="entry name" value="MOSC_N"/>
    <property type="match status" value="1"/>
</dbReference>
<gene>
    <name evidence="2" type="ORF">BP422_29825</name>
</gene>
<dbReference type="EMBL" id="CP018145">
    <property type="protein sequence ID" value="ASJ57344.1"/>
    <property type="molecule type" value="Genomic_DNA"/>
</dbReference>
<dbReference type="Pfam" id="PF03473">
    <property type="entry name" value="MOSC"/>
    <property type="match status" value="1"/>
</dbReference>
<dbReference type="GO" id="GO:0030170">
    <property type="term" value="F:pyridoxal phosphate binding"/>
    <property type="evidence" value="ECO:0007669"/>
    <property type="project" value="InterPro"/>
</dbReference>
<proteinExistence type="predicted"/>
<dbReference type="SUPFAM" id="SSF50800">
    <property type="entry name" value="PK beta-barrel domain-like"/>
    <property type="match status" value="1"/>
</dbReference>
<reference evidence="2 3" key="1">
    <citation type="submission" date="2016-11" db="EMBL/GenBank/DDBJ databases">
        <authorList>
            <person name="Jaros S."/>
            <person name="Januszkiewicz K."/>
            <person name="Wedrychowicz H."/>
        </authorList>
    </citation>
    <scope>NUCLEOTIDE SEQUENCE [LARGE SCALE GENOMIC DNA]</scope>
    <source>
        <strain evidence="2 3">NF2</strain>
    </source>
</reference>
<dbReference type="InterPro" id="IPR005303">
    <property type="entry name" value="MOCOS_middle"/>
</dbReference>
<dbReference type="KEGG" id="bfm:BP422_29825"/>
<dbReference type="Proteomes" id="UP000197781">
    <property type="component" value="Chromosome"/>
</dbReference>
<name>A0A220MQ74_9BACL</name>
<dbReference type="GO" id="GO:0003824">
    <property type="term" value="F:catalytic activity"/>
    <property type="evidence" value="ECO:0007669"/>
    <property type="project" value="InterPro"/>
</dbReference>
<dbReference type="InterPro" id="IPR011037">
    <property type="entry name" value="Pyrv_Knase-like_insert_dom_sf"/>
</dbReference>
<organism evidence="2 3">
    <name type="scientific">Brevibacillus formosus</name>
    <dbReference type="NCBI Taxonomy" id="54913"/>
    <lineage>
        <taxon>Bacteria</taxon>
        <taxon>Bacillati</taxon>
        <taxon>Bacillota</taxon>
        <taxon>Bacilli</taxon>
        <taxon>Bacillales</taxon>
        <taxon>Paenibacillaceae</taxon>
        <taxon>Brevibacillus</taxon>
    </lineage>
</organism>
<dbReference type="AlphaFoldDB" id="A0A220MQ74"/>
<dbReference type="RefSeq" id="WP_088910793.1">
    <property type="nucleotide sequence ID" value="NZ_CP018145.1"/>
</dbReference>